<dbReference type="OrthoDB" id="509960at2"/>
<dbReference type="RefSeq" id="WP_069965186.1">
    <property type="nucleotide sequence ID" value="NZ_CM124774.1"/>
</dbReference>
<accession>A0A1E5QR86</accession>
<dbReference type="AlphaFoldDB" id="A0A1E5QR86"/>
<protein>
    <recommendedName>
        <fullName evidence="2">Flagellar assembly protein H</fullName>
    </recommendedName>
</protein>
<evidence type="ECO:0008006" key="2">
    <source>
        <dbReference type="Google" id="ProtNLM"/>
    </source>
</evidence>
<name>A0A1E5QR86_9CYAN</name>
<sequence length="296" mass="33413">MTRTPHDQFAKQYLAELLSALGEVNVGREVSPEVREVDIWFVPHTSPTPSPQVLGLLGQMAASACLLEPFRNPPSPTEVRNCLLKLYSLDSELLRKARREQTSLTEVDLPRLWILSPSCSQRLLTGFNASLDTSENWTAGVYFLGEFLRTAFVAINELPIREETLWLRLLGRGITQRQAVEELVALPQGHPLKRNILEIVANWRISVSVGENLNNDDQELLMNLSPAYLQWREATLQEGQQEGRQQMVENFLRARFGEIDATLSPIVAPLLQLPPEELAPLLLTLSREELIARFGE</sequence>
<dbReference type="STRING" id="1781255.BH720_00495"/>
<evidence type="ECO:0000313" key="1">
    <source>
        <dbReference type="EMBL" id="OEJ77190.1"/>
    </source>
</evidence>
<comment type="caution">
    <text evidence="1">The sequence shown here is derived from an EMBL/GenBank/DDBJ whole genome shotgun (WGS) entry which is preliminary data.</text>
</comment>
<dbReference type="EMBL" id="MJGC01000010">
    <property type="protein sequence ID" value="OEJ77190.1"/>
    <property type="molecule type" value="Genomic_DNA"/>
</dbReference>
<gene>
    <name evidence="1" type="ORF">BH720_00495</name>
</gene>
<organism evidence="1">
    <name type="scientific">Desertifilum tharense IPPAS B-1220</name>
    <dbReference type="NCBI Taxonomy" id="1781255"/>
    <lineage>
        <taxon>Bacteria</taxon>
        <taxon>Bacillati</taxon>
        <taxon>Cyanobacteriota</taxon>
        <taxon>Cyanophyceae</taxon>
        <taxon>Desertifilales</taxon>
        <taxon>Desertifilaceae</taxon>
        <taxon>Desertifilum</taxon>
    </lineage>
</organism>
<proteinExistence type="predicted"/>
<reference evidence="1" key="1">
    <citation type="submission" date="2016-09" db="EMBL/GenBank/DDBJ databases">
        <title>Draft genome of thermotolerant cyanobacterium Desertifilum sp. strain IPPAS B-1220.</title>
        <authorList>
            <person name="Sinetova M.A."/>
            <person name="Bolakhan K."/>
            <person name="Zayadan B.K."/>
            <person name="Mironov K.S."/>
            <person name="Ustinova V."/>
            <person name="Kupriyanova E.V."/>
            <person name="Sidorov R.A."/>
            <person name="Skrypnik A.N."/>
            <person name="Gogoleva N.E."/>
            <person name="Gogolev Y.V."/>
            <person name="Los D.A."/>
        </authorList>
    </citation>
    <scope>NUCLEOTIDE SEQUENCE [LARGE SCALE GENOMIC DNA]</scope>
    <source>
        <strain evidence="1">IPPAS B-1220</strain>
    </source>
</reference>